<dbReference type="Pfam" id="PF26640">
    <property type="entry name" value="DUF8212"/>
    <property type="match status" value="1"/>
</dbReference>
<dbReference type="PANTHER" id="PTHR10622:SF10">
    <property type="entry name" value="HET DOMAIN-CONTAINING PROTEIN"/>
    <property type="match status" value="1"/>
</dbReference>
<dbReference type="OrthoDB" id="1938262at2759"/>
<gene>
    <name evidence="4" type="ORF">BD311DRAFT_681002</name>
</gene>
<feature type="compositionally biased region" description="Polar residues" evidence="1">
    <location>
        <begin position="784"/>
        <end position="812"/>
    </location>
</feature>
<dbReference type="EMBL" id="ML143387">
    <property type="protein sequence ID" value="TBU34865.1"/>
    <property type="molecule type" value="Genomic_DNA"/>
</dbReference>
<evidence type="ECO:0000259" key="2">
    <source>
        <dbReference type="Pfam" id="PF06985"/>
    </source>
</evidence>
<feature type="domain" description="DUF8212" evidence="3">
    <location>
        <begin position="336"/>
        <end position="545"/>
    </location>
</feature>
<dbReference type="Pfam" id="PF06985">
    <property type="entry name" value="HET"/>
    <property type="match status" value="1"/>
</dbReference>
<proteinExistence type="predicted"/>
<dbReference type="AlphaFoldDB" id="A0A4Q9N3U3"/>
<protein>
    <submittedName>
        <fullName evidence="4">Uncharacterized protein</fullName>
    </submittedName>
</protein>
<name>A0A4Q9N3U3_9APHY</name>
<feature type="region of interest" description="Disordered" evidence="1">
    <location>
        <begin position="713"/>
        <end position="820"/>
    </location>
</feature>
<dbReference type="Proteomes" id="UP000292957">
    <property type="component" value="Unassembled WGS sequence"/>
</dbReference>
<sequence>MRLLDTETGQFVDKDPHDGKTVYAILSHTWNRDGEQTHEQVKEIQEQYSRNIRRPHWQDVLTPNDKRAPLVTSPPLTAAARRSPDLGKSCLPFGQTLKRISRRFRPISLSSPSAEPVASRNGSRENHIPALPLRPSFDLDQSLASSDDHSQWPIDSIWYELELSPKIREACRVARRAGYRYIWIDSCCIDKSSSSELSEAINSMYAWYARADVCYAFLWDVPTKADHRKIGSRFRSSSWFTRGWTLQELLASREVIFLSEDWKVIGTKHTLCDVVEEITNIPYDALLQLVSLDQFSVAQRLSWAASRKTTRVEDQAYSLLGIFDINLPTLYGEGDRAFRRLQEEIMRRIPDQSLFAWKHVYEGPELTADTQGLTFSCDTPRFWIDKHPPRLFSLLSETPSSFVEGEKIGTVGHHDLIQRLQMSRQAFAPEYTFTPLGIRTQFPLIPLSLYLPQKATRYPVNIPASHWFLAILACEHNHRPDHLLGRVCCIPPSASRVEYLFPGNVLIKRGPEHDTNEPDVFYLSPATIERCLPHVELKTVYISHPTRRWQWPHEPLEYIDQLRRPHKAISLILPKITFATLQARGYTVTDFRGPNEENPATHRLTLTTPDLTVIIDFNHHLAHGGWSFTIDAIATLYMPGPMERQKQEVESHTVTWFDNCAFGWDETLSARRVAFSSSEPDPMILELYLQLSATSHYFLHVDVLKYAPATAPPTPELLSEEERQASGAQGSGIEGDGRARGDVKCEDVDVDGRPGVDDSEYELGRLEVPSGGGRKAARSDQADGESSNGPGQSSQTQDEEVSSLTTMANAEASSDARRMV</sequence>
<reference evidence="4" key="1">
    <citation type="submission" date="2019-01" db="EMBL/GenBank/DDBJ databases">
        <title>Draft genome sequences of three monokaryotic isolates of the white-rot basidiomycete fungus Dichomitus squalens.</title>
        <authorList>
            <consortium name="DOE Joint Genome Institute"/>
            <person name="Lopez S.C."/>
            <person name="Andreopoulos B."/>
            <person name="Pangilinan J."/>
            <person name="Lipzen A."/>
            <person name="Riley R."/>
            <person name="Ahrendt S."/>
            <person name="Ng V."/>
            <person name="Barry K."/>
            <person name="Daum C."/>
            <person name="Grigoriev I.V."/>
            <person name="Hilden K.S."/>
            <person name="Makela M.R."/>
            <person name="de Vries R.P."/>
        </authorList>
    </citation>
    <scope>NUCLEOTIDE SEQUENCE [LARGE SCALE GENOMIC DNA]</scope>
    <source>
        <strain evidence="4">OM18370.1</strain>
    </source>
</reference>
<accession>A0A4Q9N3U3</accession>
<organism evidence="4">
    <name type="scientific">Dichomitus squalens</name>
    <dbReference type="NCBI Taxonomy" id="114155"/>
    <lineage>
        <taxon>Eukaryota</taxon>
        <taxon>Fungi</taxon>
        <taxon>Dikarya</taxon>
        <taxon>Basidiomycota</taxon>
        <taxon>Agaricomycotina</taxon>
        <taxon>Agaricomycetes</taxon>
        <taxon>Polyporales</taxon>
        <taxon>Polyporaceae</taxon>
        <taxon>Dichomitus</taxon>
    </lineage>
</organism>
<evidence type="ECO:0000313" key="4">
    <source>
        <dbReference type="EMBL" id="TBU34865.1"/>
    </source>
</evidence>
<dbReference type="PANTHER" id="PTHR10622">
    <property type="entry name" value="HET DOMAIN-CONTAINING PROTEIN"/>
    <property type="match status" value="1"/>
</dbReference>
<dbReference type="InterPro" id="IPR058525">
    <property type="entry name" value="DUF8212"/>
</dbReference>
<feature type="domain" description="Heterokaryon incompatibility" evidence="2">
    <location>
        <begin position="159"/>
        <end position="218"/>
    </location>
</feature>
<dbReference type="InterPro" id="IPR010730">
    <property type="entry name" value="HET"/>
</dbReference>
<evidence type="ECO:0000259" key="3">
    <source>
        <dbReference type="Pfam" id="PF26640"/>
    </source>
</evidence>
<evidence type="ECO:0000256" key="1">
    <source>
        <dbReference type="SAM" id="MobiDB-lite"/>
    </source>
</evidence>
<feature type="compositionally biased region" description="Basic and acidic residues" evidence="1">
    <location>
        <begin position="735"/>
        <end position="756"/>
    </location>
</feature>